<keyword evidence="1" id="KW-0472">Membrane</keyword>
<dbReference type="AlphaFoldDB" id="A0A3E0ISI0"/>
<comment type="caution">
    <text evidence="3">The sequence shown here is derived from an EMBL/GenBank/DDBJ whole genome shotgun (WGS) entry which is preliminary data.</text>
</comment>
<protein>
    <recommendedName>
        <fullName evidence="2">Glycine zipper-like domain-containing protein</fullName>
    </recommendedName>
</protein>
<organism evidence="3 4">
    <name type="scientific">Staphylococcus felis</name>
    <dbReference type="NCBI Taxonomy" id="46127"/>
    <lineage>
        <taxon>Bacteria</taxon>
        <taxon>Bacillati</taxon>
        <taxon>Bacillota</taxon>
        <taxon>Bacilli</taxon>
        <taxon>Bacillales</taxon>
        <taxon>Staphylococcaceae</taxon>
        <taxon>Staphylococcus</taxon>
    </lineage>
</organism>
<evidence type="ECO:0000313" key="3">
    <source>
        <dbReference type="EMBL" id="REI00554.1"/>
    </source>
</evidence>
<keyword evidence="1" id="KW-0812">Transmembrane</keyword>
<sequence length="111" mass="12414">MAKQRLYKGLFIAILLGILFFFMNWMNHPSSLLQLGLKSLLLSFTFFLLYVVVFTLLSTEKRKMQYGLPIIISVITGMLIGIVFDMAIVGVIVGLLVGLAIGYLRDINKGV</sequence>
<accession>A0A3E0ISI0</accession>
<evidence type="ECO:0000259" key="2">
    <source>
        <dbReference type="Pfam" id="PF26273"/>
    </source>
</evidence>
<evidence type="ECO:0000256" key="1">
    <source>
        <dbReference type="SAM" id="Phobius"/>
    </source>
</evidence>
<dbReference type="Proteomes" id="UP000256562">
    <property type="component" value="Unassembled WGS sequence"/>
</dbReference>
<feature type="domain" description="Glycine zipper-like" evidence="2">
    <location>
        <begin position="60"/>
        <end position="103"/>
    </location>
</feature>
<dbReference type="RefSeq" id="WP_116093585.1">
    <property type="nucleotide sequence ID" value="NZ_QKXN01000062.1"/>
</dbReference>
<proteinExistence type="predicted"/>
<gene>
    <name evidence="3" type="ORF">DOS83_01280</name>
</gene>
<dbReference type="EMBL" id="QKXQ01000051">
    <property type="protein sequence ID" value="REI00554.1"/>
    <property type="molecule type" value="Genomic_DNA"/>
</dbReference>
<name>A0A3E0ISI0_9STAP</name>
<feature type="transmembrane region" description="Helical" evidence="1">
    <location>
        <begin position="39"/>
        <end position="58"/>
    </location>
</feature>
<dbReference type="Pfam" id="PF26273">
    <property type="entry name" value="Gly_zipper"/>
    <property type="match status" value="1"/>
</dbReference>
<evidence type="ECO:0000313" key="4">
    <source>
        <dbReference type="Proteomes" id="UP000256562"/>
    </source>
</evidence>
<keyword evidence="1" id="KW-1133">Transmembrane helix</keyword>
<feature type="transmembrane region" description="Helical" evidence="1">
    <location>
        <begin position="7"/>
        <end position="27"/>
    </location>
</feature>
<feature type="transmembrane region" description="Helical" evidence="1">
    <location>
        <begin position="70"/>
        <end position="103"/>
    </location>
</feature>
<dbReference type="InterPro" id="IPR058598">
    <property type="entry name" value="Gly_zipper-like_dom"/>
</dbReference>
<reference evidence="3 4" key="1">
    <citation type="journal article" date="2018" name="Vet. Microbiol.">
        <title>Characterisation of Staphylococcus felis isolated from cats using whole genome sequencing.</title>
        <authorList>
            <person name="Worthing K."/>
            <person name="Pang S."/>
            <person name="Trott D.J."/>
            <person name="Abraham S."/>
            <person name="Coombs G.W."/>
            <person name="Jordan D."/>
            <person name="McIntyre L."/>
            <person name="Davies M.R."/>
            <person name="Norris J."/>
        </authorList>
    </citation>
    <scope>NUCLEOTIDE SEQUENCE [LARGE SCALE GENOMIC DNA]</scope>
    <source>
        <strain evidence="3 4">F9</strain>
    </source>
</reference>